<keyword evidence="3" id="KW-1185">Reference proteome</keyword>
<feature type="compositionally biased region" description="Polar residues" evidence="1">
    <location>
        <begin position="391"/>
        <end position="404"/>
    </location>
</feature>
<dbReference type="OrthoDB" id="2874131at2759"/>
<feature type="compositionally biased region" description="Polar residues" evidence="1">
    <location>
        <begin position="420"/>
        <end position="434"/>
    </location>
</feature>
<evidence type="ECO:0000313" key="2">
    <source>
        <dbReference type="EMBL" id="EAU87789.2"/>
    </source>
</evidence>
<name>A8NIH0_COPC7</name>
<dbReference type="eggNOG" id="ENOG502RDVY">
    <property type="taxonomic scope" value="Eukaryota"/>
</dbReference>
<dbReference type="Proteomes" id="UP000001861">
    <property type="component" value="Unassembled WGS sequence"/>
</dbReference>
<protein>
    <submittedName>
        <fullName evidence="2">Uncharacterized protein</fullName>
    </submittedName>
</protein>
<feature type="region of interest" description="Disordered" evidence="1">
    <location>
        <begin position="387"/>
        <end position="440"/>
    </location>
</feature>
<dbReference type="InParanoid" id="A8NIH0"/>
<feature type="compositionally biased region" description="Basic residues" evidence="1">
    <location>
        <begin position="405"/>
        <end position="417"/>
    </location>
</feature>
<evidence type="ECO:0000313" key="3">
    <source>
        <dbReference type="Proteomes" id="UP000001861"/>
    </source>
</evidence>
<dbReference type="RefSeq" id="XP_001833994.2">
    <property type="nucleotide sequence ID" value="XM_001833942.2"/>
</dbReference>
<accession>A8NIH0</accession>
<dbReference type="HOGENOM" id="CLU_622582_0_0_1"/>
<evidence type="ECO:0000256" key="1">
    <source>
        <dbReference type="SAM" id="MobiDB-lite"/>
    </source>
</evidence>
<dbReference type="GeneID" id="6010505"/>
<dbReference type="VEuPathDB" id="FungiDB:CC1G_09408"/>
<dbReference type="KEGG" id="cci:CC1G_09408"/>
<sequence>MSASPRPTGTTLPRDMFTFICGTALPDYTIHCLAKNGRTVVFQSNFKNSLGLPDTYGPEDFTVDVRLNTLAHVYETLQSIQTLLNAIDVENANWVYVNRKPNGELQLLPCRKPFYKMVKCPLWSQSIYEHEIEISRWNDDCQANGFWDGKPVDIWYGWDKNKMRIVNRAMEAAYAVRDLDLTYEVYGHLLDSDGHVLGLVTEATWGRPVRLEDRIQVYEAIAKLQRHFCLFFSIGADCVLIAGGKVRLADLASIEYVPADDRHDFDRRAEKVHWGPLDDLFTDLELGIPRMAHYQFTVTAPLLFLPTTPSPERPITARVVVFATLWKPYSAFDDDTGGDFKHPMDINVVISQKVNTSKANFTSCLLRISDLTRGWILARTSFKNPLRQERPSIQSAHGTTTRSRPYTRKRASNRRVRNLSPASDCTSESGSTSGRFEEIF</sequence>
<gene>
    <name evidence="2" type="ORF">CC1G_09408</name>
</gene>
<proteinExistence type="predicted"/>
<organism evidence="2 3">
    <name type="scientific">Coprinopsis cinerea (strain Okayama-7 / 130 / ATCC MYA-4618 / FGSC 9003)</name>
    <name type="common">Inky cap fungus</name>
    <name type="synonym">Hormographiella aspergillata</name>
    <dbReference type="NCBI Taxonomy" id="240176"/>
    <lineage>
        <taxon>Eukaryota</taxon>
        <taxon>Fungi</taxon>
        <taxon>Dikarya</taxon>
        <taxon>Basidiomycota</taxon>
        <taxon>Agaricomycotina</taxon>
        <taxon>Agaricomycetes</taxon>
        <taxon>Agaricomycetidae</taxon>
        <taxon>Agaricales</taxon>
        <taxon>Agaricineae</taxon>
        <taxon>Psathyrellaceae</taxon>
        <taxon>Coprinopsis</taxon>
    </lineage>
</organism>
<dbReference type="AlphaFoldDB" id="A8NIH0"/>
<dbReference type="STRING" id="240176.A8NIH0"/>
<comment type="caution">
    <text evidence="2">The sequence shown here is derived from an EMBL/GenBank/DDBJ whole genome shotgun (WGS) entry which is preliminary data.</text>
</comment>
<reference evidence="2 3" key="1">
    <citation type="journal article" date="2010" name="Proc. Natl. Acad. Sci. U.S.A.">
        <title>Insights into evolution of multicellular fungi from the assembled chromosomes of the mushroom Coprinopsis cinerea (Coprinus cinereus).</title>
        <authorList>
            <person name="Stajich J.E."/>
            <person name="Wilke S.K."/>
            <person name="Ahren D."/>
            <person name="Au C.H."/>
            <person name="Birren B.W."/>
            <person name="Borodovsky M."/>
            <person name="Burns C."/>
            <person name="Canback B."/>
            <person name="Casselton L.A."/>
            <person name="Cheng C.K."/>
            <person name="Deng J."/>
            <person name="Dietrich F.S."/>
            <person name="Fargo D.C."/>
            <person name="Farman M.L."/>
            <person name="Gathman A.C."/>
            <person name="Goldberg J."/>
            <person name="Guigo R."/>
            <person name="Hoegger P.J."/>
            <person name="Hooker J.B."/>
            <person name="Huggins A."/>
            <person name="James T.Y."/>
            <person name="Kamada T."/>
            <person name="Kilaru S."/>
            <person name="Kodira C."/>
            <person name="Kues U."/>
            <person name="Kupfer D."/>
            <person name="Kwan H.S."/>
            <person name="Lomsadze A."/>
            <person name="Li W."/>
            <person name="Lilly W.W."/>
            <person name="Ma L.J."/>
            <person name="Mackey A.J."/>
            <person name="Manning G."/>
            <person name="Martin F."/>
            <person name="Muraguchi H."/>
            <person name="Natvig D.O."/>
            <person name="Palmerini H."/>
            <person name="Ramesh M.A."/>
            <person name="Rehmeyer C.J."/>
            <person name="Roe B.A."/>
            <person name="Shenoy N."/>
            <person name="Stanke M."/>
            <person name="Ter-Hovhannisyan V."/>
            <person name="Tunlid A."/>
            <person name="Velagapudi R."/>
            <person name="Vision T.J."/>
            <person name="Zeng Q."/>
            <person name="Zolan M.E."/>
            <person name="Pukkila P.J."/>
        </authorList>
    </citation>
    <scope>NUCLEOTIDE SEQUENCE [LARGE SCALE GENOMIC DNA]</scope>
    <source>
        <strain evidence="3">Okayama-7 / 130 / ATCC MYA-4618 / FGSC 9003</strain>
    </source>
</reference>
<dbReference type="EMBL" id="AACS02000010">
    <property type="protein sequence ID" value="EAU87789.2"/>
    <property type="molecule type" value="Genomic_DNA"/>
</dbReference>